<dbReference type="EMBL" id="PYIX02000001">
    <property type="protein sequence ID" value="RFC85494.1"/>
    <property type="molecule type" value="Genomic_DNA"/>
</dbReference>
<dbReference type="Pfam" id="PF09917">
    <property type="entry name" value="DUF2147"/>
    <property type="match status" value="1"/>
</dbReference>
<organism evidence="3 4">
    <name type="scientific">Acinetobacter sichuanensis</name>
    <dbReference type="NCBI Taxonomy" id="2136183"/>
    <lineage>
        <taxon>Bacteria</taxon>
        <taxon>Pseudomonadati</taxon>
        <taxon>Pseudomonadota</taxon>
        <taxon>Gammaproteobacteria</taxon>
        <taxon>Moraxellales</taxon>
        <taxon>Moraxellaceae</taxon>
        <taxon>Acinetobacter</taxon>
    </lineage>
</organism>
<gene>
    <name evidence="2" type="ORF">ACFODO_15260</name>
    <name evidence="3" type="ORF">C9E89_000810</name>
</gene>
<dbReference type="OrthoDB" id="9814399at2"/>
<evidence type="ECO:0000313" key="2">
    <source>
        <dbReference type="EMBL" id="MFC2996596.1"/>
    </source>
</evidence>
<reference evidence="2" key="1">
    <citation type="journal article" date="2014" name="Int. J. Syst. Evol. Microbiol.">
        <title>Complete genome of a new Firmicutes species belonging to the dominant human colonic microbiota ('Ruminococcus bicirculans') reveals two chromosomes and a selective capacity to utilize plant glucans.</title>
        <authorList>
            <consortium name="NISC Comparative Sequencing Program"/>
            <person name="Wegmann U."/>
            <person name="Louis P."/>
            <person name="Goesmann A."/>
            <person name="Henrissat B."/>
            <person name="Duncan S.H."/>
            <person name="Flint H.J."/>
        </authorList>
    </citation>
    <scope>NUCLEOTIDE SEQUENCE</scope>
    <source>
        <strain evidence="2">KCTC 62575</strain>
    </source>
</reference>
<dbReference type="EMBL" id="JBHRSF010000071">
    <property type="protein sequence ID" value="MFC2996596.1"/>
    <property type="molecule type" value="Genomic_DNA"/>
</dbReference>
<accession>A0A371YVQ0</accession>
<feature type="domain" description="DUF2147" evidence="1">
    <location>
        <begin position="31"/>
        <end position="152"/>
    </location>
</feature>
<evidence type="ECO:0000313" key="3">
    <source>
        <dbReference type="EMBL" id="RFC85494.1"/>
    </source>
</evidence>
<protein>
    <submittedName>
        <fullName evidence="3">DUF2147 domain-containing protein</fullName>
    </submittedName>
</protein>
<dbReference type="PANTHER" id="PTHR36919:SF3">
    <property type="entry name" value="BLL5882 PROTEIN"/>
    <property type="match status" value="1"/>
</dbReference>
<dbReference type="InterPro" id="IPR019223">
    <property type="entry name" value="DUF2147"/>
</dbReference>
<dbReference type="PANTHER" id="PTHR36919">
    <property type="entry name" value="BLR1215 PROTEIN"/>
    <property type="match status" value="1"/>
</dbReference>
<dbReference type="Gene3D" id="2.40.128.520">
    <property type="match status" value="1"/>
</dbReference>
<dbReference type="AlphaFoldDB" id="A0A371YVQ0"/>
<reference evidence="2" key="4">
    <citation type="submission" date="2024-09" db="EMBL/GenBank/DDBJ databases">
        <authorList>
            <person name="Sun Q."/>
            <person name="Mori K."/>
        </authorList>
    </citation>
    <scope>NUCLEOTIDE SEQUENCE</scope>
    <source>
        <strain evidence="2">KCTC 62575</strain>
    </source>
</reference>
<dbReference type="RefSeq" id="WP_107006539.1">
    <property type="nucleotide sequence ID" value="NZ_JBHRSF010000071.1"/>
</dbReference>
<evidence type="ECO:0000313" key="4">
    <source>
        <dbReference type="Proteomes" id="UP000240957"/>
    </source>
</evidence>
<comment type="caution">
    <text evidence="3">The sequence shown here is derived from an EMBL/GenBank/DDBJ whole genome shotgun (WGS) entry which is preliminary data.</text>
</comment>
<dbReference type="Proteomes" id="UP000240957">
    <property type="component" value="Unassembled WGS sequence"/>
</dbReference>
<reference evidence="3 4" key="2">
    <citation type="submission" date="2018-08" db="EMBL/GenBank/DDBJ databases">
        <title>The draft genome of Acinetobacter sichuanensis strain WCHAc060041.</title>
        <authorList>
            <person name="Qin J."/>
            <person name="Feng Y."/>
            <person name="Zong Z."/>
        </authorList>
    </citation>
    <scope>NUCLEOTIDE SEQUENCE [LARGE SCALE GENOMIC DNA]</scope>
    <source>
        <strain evidence="3 4">WCHAc060041</strain>
    </source>
</reference>
<evidence type="ECO:0000259" key="1">
    <source>
        <dbReference type="Pfam" id="PF09917"/>
    </source>
</evidence>
<proteinExistence type="predicted"/>
<name>A0A371YVQ0_9GAMM</name>
<evidence type="ECO:0000313" key="5">
    <source>
        <dbReference type="Proteomes" id="UP001595455"/>
    </source>
</evidence>
<reference evidence="5" key="3">
    <citation type="journal article" date="2019" name="Int. J. Syst. Evol. Microbiol.">
        <title>The Global Catalogue of Microorganisms (GCM) 10K type strain sequencing project: providing services to taxonomists for standard genome sequencing and annotation.</title>
        <authorList>
            <consortium name="The Broad Institute Genomics Platform"/>
            <consortium name="The Broad Institute Genome Sequencing Center for Infectious Disease"/>
            <person name="Wu L."/>
            <person name="Ma J."/>
        </authorList>
    </citation>
    <scope>NUCLEOTIDE SEQUENCE [LARGE SCALE GENOMIC DNA]</scope>
    <source>
        <strain evidence="5">KCTC 62575</strain>
    </source>
</reference>
<sequence>MKVNILKKIGLMIFVGMGYLAHVHAASPLEGYWKSVDDRTGEDLSIIEVKKMPDGTYGGVILHRFAPPGGVVLTHCTKCPEPYKNKPLVGMQILSGFVEDPSKPNSFIHGKLLEPKSGKIFEGKGVLISDGRRFRLRGYVGVSILGRTHVWLKVNDPKAEINKK</sequence>
<keyword evidence="5" id="KW-1185">Reference proteome</keyword>
<dbReference type="Proteomes" id="UP001595455">
    <property type="component" value="Unassembled WGS sequence"/>
</dbReference>